<evidence type="ECO:0000313" key="4">
    <source>
        <dbReference type="Proteomes" id="UP001501310"/>
    </source>
</evidence>
<feature type="region of interest" description="Disordered" evidence="1">
    <location>
        <begin position="72"/>
        <end position="96"/>
    </location>
</feature>
<keyword evidence="2" id="KW-0732">Signal</keyword>
<dbReference type="RefSeq" id="WP_344709042.1">
    <property type="nucleotide sequence ID" value="NZ_BAAAZD010000001.1"/>
</dbReference>
<protein>
    <submittedName>
        <fullName evidence="3">Uncharacterized protein</fullName>
    </submittedName>
</protein>
<proteinExistence type="predicted"/>
<name>A0ABP7RR08_9SPHN</name>
<accession>A0ABP7RR08</accession>
<dbReference type="EMBL" id="BAAAZD010000001">
    <property type="protein sequence ID" value="GAA4001058.1"/>
    <property type="molecule type" value="Genomic_DNA"/>
</dbReference>
<sequence>MRKLLFVALLASAAPVAAQVPSRPPEPQRPADLPPEITDGRMIDQLGSMVGAVTKAFLNLPIGEVEAAVENRPVTREDRRRTVGTESGMSERDITAGVEESKVAVKSGGQAIARSLPVIRDALNRAGDEIARATANIPQPGYPR</sequence>
<feature type="signal peptide" evidence="2">
    <location>
        <begin position="1"/>
        <end position="18"/>
    </location>
</feature>
<dbReference type="Proteomes" id="UP001501310">
    <property type="component" value="Unassembled WGS sequence"/>
</dbReference>
<evidence type="ECO:0000256" key="1">
    <source>
        <dbReference type="SAM" id="MobiDB-lite"/>
    </source>
</evidence>
<gene>
    <name evidence="3" type="ORF">GCM10022211_09730</name>
</gene>
<reference evidence="4" key="1">
    <citation type="journal article" date="2019" name="Int. J. Syst. Evol. Microbiol.">
        <title>The Global Catalogue of Microorganisms (GCM) 10K type strain sequencing project: providing services to taxonomists for standard genome sequencing and annotation.</title>
        <authorList>
            <consortium name="The Broad Institute Genomics Platform"/>
            <consortium name="The Broad Institute Genome Sequencing Center for Infectious Disease"/>
            <person name="Wu L."/>
            <person name="Ma J."/>
        </authorList>
    </citation>
    <scope>NUCLEOTIDE SEQUENCE [LARGE SCALE GENOMIC DNA]</scope>
    <source>
        <strain evidence="4">JCM 16603</strain>
    </source>
</reference>
<feature type="chain" id="PRO_5046416599" evidence="2">
    <location>
        <begin position="19"/>
        <end position="144"/>
    </location>
</feature>
<evidence type="ECO:0000256" key="2">
    <source>
        <dbReference type="SAM" id="SignalP"/>
    </source>
</evidence>
<evidence type="ECO:0000313" key="3">
    <source>
        <dbReference type="EMBL" id="GAA4001058.1"/>
    </source>
</evidence>
<keyword evidence="4" id="KW-1185">Reference proteome</keyword>
<organism evidence="3 4">
    <name type="scientific">Sphingomonas humi</name>
    <dbReference type="NCBI Taxonomy" id="335630"/>
    <lineage>
        <taxon>Bacteria</taxon>
        <taxon>Pseudomonadati</taxon>
        <taxon>Pseudomonadota</taxon>
        <taxon>Alphaproteobacteria</taxon>
        <taxon>Sphingomonadales</taxon>
        <taxon>Sphingomonadaceae</taxon>
        <taxon>Sphingomonas</taxon>
    </lineage>
</organism>
<feature type="compositionally biased region" description="Basic and acidic residues" evidence="1">
    <location>
        <begin position="73"/>
        <end position="96"/>
    </location>
</feature>
<comment type="caution">
    <text evidence="3">The sequence shown here is derived from an EMBL/GenBank/DDBJ whole genome shotgun (WGS) entry which is preliminary data.</text>
</comment>